<accession>A0A2S1LT81</accession>
<dbReference type="PROSITE" id="PS51186">
    <property type="entry name" value="GNAT"/>
    <property type="match status" value="1"/>
</dbReference>
<dbReference type="PANTHER" id="PTHR43792:SF16">
    <property type="entry name" value="N-ACETYLTRANSFERASE DOMAIN-CONTAINING PROTEIN"/>
    <property type="match status" value="1"/>
</dbReference>
<name>A0A2S1LT81_9FLAO</name>
<keyword evidence="3" id="KW-1185">Reference proteome</keyword>
<dbReference type="Gene3D" id="3.40.630.30">
    <property type="match status" value="1"/>
</dbReference>
<evidence type="ECO:0000313" key="2">
    <source>
        <dbReference type="EMBL" id="AWG26908.1"/>
    </source>
</evidence>
<dbReference type="OrthoDB" id="9788916at2"/>
<dbReference type="PANTHER" id="PTHR43792">
    <property type="entry name" value="GNAT FAMILY, PUTATIVE (AFU_ORTHOLOGUE AFUA_3G00765)-RELATED-RELATED"/>
    <property type="match status" value="1"/>
</dbReference>
<dbReference type="RefSeq" id="WP_108738407.1">
    <property type="nucleotide sequence ID" value="NZ_CP020919.1"/>
</dbReference>
<dbReference type="GO" id="GO:0016747">
    <property type="term" value="F:acyltransferase activity, transferring groups other than amino-acyl groups"/>
    <property type="evidence" value="ECO:0007669"/>
    <property type="project" value="InterPro"/>
</dbReference>
<dbReference type="SUPFAM" id="SSF55729">
    <property type="entry name" value="Acyl-CoA N-acyltransferases (Nat)"/>
    <property type="match status" value="1"/>
</dbReference>
<reference evidence="2 3" key="1">
    <citation type="submission" date="2017-04" db="EMBL/GenBank/DDBJ databases">
        <title>Complete genome sequence of Flavobacterium kingsejong AJ004.</title>
        <authorList>
            <person name="Lee P.C."/>
        </authorList>
    </citation>
    <scope>NUCLEOTIDE SEQUENCE [LARGE SCALE GENOMIC DNA]</scope>
    <source>
        <strain evidence="2 3">AJ004</strain>
    </source>
</reference>
<gene>
    <name evidence="2" type="ORF">FK004_17560</name>
</gene>
<feature type="domain" description="N-acetyltransferase" evidence="1">
    <location>
        <begin position="10"/>
        <end position="172"/>
    </location>
</feature>
<organism evidence="2 3">
    <name type="scientific">Flavobacterium kingsejongi</name>
    <dbReference type="NCBI Taxonomy" id="1678728"/>
    <lineage>
        <taxon>Bacteria</taxon>
        <taxon>Pseudomonadati</taxon>
        <taxon>Bacteroidota</taxon>
        <taxon>Flavobacteriia</taxon>
        <taxon>Flavobacteriales</taxon>
        <taxon>Flavobacteriaceae</taxon>
        <taxon>Flavobacterium</taxon>
    </lineage>
</organism>
<dbReference type="AlphaFoldDB" id="A0A2S1LT81"/>
<keyword evidence="2" id="KW-0808">Transferase</keyword>
<dbReference type="InterPro" id="IPR016181">
    <property type="entry name" value="Acyl_CoA_acyltransferase"/>
</dbReference>
<dbReference type="EMBL" id="CP020919">
    <property type="protein sequence ID" value="AWG26908.1"/>
    <property type="molecule type" value="Genomic_DNA"/>
</dbReference>
<dbReference type="Proteomes" id="UP000244677">
    <property type="component" value="Chromosome"/>
</dbReference>
<dbReference type="Pfam" id="PF13302">
    <property type="entry name" value="Acetyltransf_3"/>
    <property type="match status" value="1"/>
</dbReference>
<dbReference type="KEGG" id="fki:FK004_17560"/>
<sequence length="176" mass="20047">MEKSFETERLLLREMRTTDDAGMFELDSNPKVHRFLGNNPVKNIEESRAYIAILHQQYKETGIGRWAVILKSTGAFIGWAGLKLEKHPVDGQPYYDIGYRFIEAYWGKGYGSEVATAFLDYGFNVLKLPVINAYADADNAGSRKILEKSGLRLLHSFELDGLSAVWYEIKATDFLR</sequence>
<evidence type="ECO:0000313" key="3">
    <source>
        <dbReference type="Proteomes" id="UP000244677"/>
    </source>
</evidence>
<dbReference type="InterPro" id="IPR000182">
    <property type="entry name" value="GNAT_dom"/>
</dbReference>
<proteinExistence type="predicted"/>
<protein>
    <submittedName>
        <fullName evidence="2">GNAT family N-acetyltransferase</fullName>
    </submittedName>
</protein>
<evidence type="ECO:0000259" key="1">
    <source>
        <dbReference type="PROSITE" id="PS51186"/>
    </source>
</evidence>
<dbReference type="InterPro" id="IPR051531">
    <property type="entry name" value="N-acetyltransferase"/>
</dbReference>